<gene>
    <name evidence="4" type="ORF">GCM10009831_21490</name>
</gene>
<keyword evidence="5" id="KW-1185">Reference proteome</keyword>
<reference evidence="5" key="1">
    <citation type="journal article" date="2019" name="Int. J. Syst. Evol. Microbiol.">
        <title>The Global Catalogue of Microorganisms (GCM) 10K type strain sequencing project: providing services to taxonomists for standard genome sequencing and annotation.</title>
        <authorList>
            <consortium name="The Broad Institute Genomics Platform"/>
            <consortium name="The Broad Institute Genome Sequencing Center for Infectious Disease"/>
            <person name="Wu L."/>
            <person name="Ma J."/>
        </authorList>
    </citation>
    <scope>NUCLEOTIDE SEQUENCE [LARGE SCALE GENOMIC DNA]</scope>
    <source>
        <strain evidence="5">JCM 16002</strain>
    </source>
</reference>
<evidence type="ECO:0000256" key="1">
    <source>
        <dbReference type="ARBA" id="ARBA00006484"/>
    </source>
</evidence>
<comment type="caution">
    <text evidence="4">The sequence shown here is derived from an EMBL/GenBank/DDBJ whole genome shotgun (WGS) entry which is preliminary data.</text>
</comment>
<sequence length="294" mass="31532">MRLPRLPLSDLPVPGLARLPFVSSPSPADTNRRVLVTGGASGLGLALVTAFLERGDRVMVADLAATDDRPASVPGDARYLRLDVRSEEEWQAARAEIEQIWGGIDVLVNNAGIAQGGRIEYLTEEDWRLITDINLLGVARGCRTFVPMLKAQGHGHLVNTASLAGLVHPPTMASYTAVKAAVVAISETLRWELEPFGIDVSVLCPSFFRTNLASSLNSSDPAASGFASKLIDRSERGADEIAAEVMTGLDAKEFLILPDPDARKAYRGKRFMPAAYARTMLGMGQKFARATGGS</sequence>
<dbReference type="PANTHER" id="PTHR43391">
    <property type="entry name" value="RETINOL DEHYDROGENASE-RELATED"/>
    <property type="match status" value="1"/>
</dbReference>
<comment type="similarity">
    <text evidence="1 3">Belongs to the short-chain dehydrogenases/reductases (SDR) family.</text>
</comment>
<dbReference type="InterPro" id="IPR002347">
    <property type="entry name" value="SDR_fam"/>
</dbReference>
<dbReference type="Gene3D" id="3.40.50.720">
    <property type="entry name" value="NAD(P)-binding Rossmann-like Domain"/>
    <property type="match status" value="1"/>
</dbReference>
<evidence type="ECO:0000313" key="5">
    <source>
        <dbReference type="Proteomes" id="UP001500383"/>
    </source>
</evidence>
<proteinExistence type="inferred from homology"/>
<evidence type="ECO:0000313" key="4">
    <source>
        <dbReference type="EMBL" id="GAA1711539.1"/>
    </source>
</evidence>
<dbReference type="InterPro" id="IPR036291">
    <property type="entry name" value="NAD(P)-bd_dom_sf"/>
</dbReference>
<evidence type="ECO:0000256" key="2">
    <source>
        <dbReference type="ARBA" id="ARBA00023002"/>
    </source>
</evidence>
<evidence type="ECO:0000256" key="3">
    <source>
        <dbReference type="RuleBase" id="RU000363"/>
    </source>
</evidence>
<dbReference type="RefSeq" id="WP_179523673.1">
    <property type="nucleotide sequence ID" value="NZ_BAAAQG010000010.1"/>
</dbReference>
<protein>
    <submittedName>
        <fullName evidence="4">SDR family oxidoreductase</fullName>
    </submittedName>
</protein>
<dbReference type="EMBL" id="BAAAQG010000010">
    <property type="protein sequence ID" value="GAA1711539.1"/>
    <property type="molecule type" value="Genomic_DNA"/>
</dbReference>
<dbReference type="Pfam" id="PF00106">
    <property type="entry name" value="adh_short"/>
    <property type="match status" value="1"/>
</dbReference>
<dbReference type="SUPFAM" id="SSF51735">
    <property type="entry name" value="NAD(P)-binding Rossmann-fold domains"/>
    <property type="match status" value="1"/>
</dbReference>
<accession>A0ABN2ITX1</accession>
<name>A0ABN2ITX1_9ACTN</name>
<dbReference type="PRINTS" id="PR00081">
    <property type="entry name" value="GDHRDH"/>
</dbReference>
<keyword evidence="2" id="KW-0560">Oxidoreductase</keyword>
<dbReference type="PANTHER" id="PTHR43391:SF26">
    <property type="entry name" value="BLL7251 PROTEIN"/>
    <property type="match status" value="1"/>
</dbReference>
<dbReference type="PRINTS" id="PR00080">
    <property type="entry name" value="SDRFAMILY"/>
</dbReference>
<organism evidence="4 5">
    <name type="scientific">Dietzia cercidiphylli</name>
    <dbReference type="NCBI Taxonomy" id="498199"/>
    <lineage>
        <taxon>Bacteria</taxon>
        <taxon>Bacillati</taxon>
        <taxon>Actinomycetota</taxon>
        <taxon>Actinomycetes</taxon>
        <taxon>Mycobacteriales</taxon>
        <taxon>Dietziaceae</taxon>
        <taxon>Dietzia</taxon>
    </lineage>
</organism>
<dbReference type="Proteomes" id="UP001500383">
    <property type="component" value="Unassembled WGS sequence"/>
</dbReference>